<organism evidence="1 2">
    <name type="scientific">Entomophthora muscae</name>
    <dbReference type="NCBI Taxonomy" id="34485"/>
    <lineage>
        <taxon>Eukaryota</taxon>
        <taxon>Fungi</taxon>
        <taxon>Fungi incertae sedis</taxon>
        <taxon>Zoopagomycota</taxon>
        <taxon>Entomophthoromycotina</taxon>
        <taxon>Entomophthoromycetes</taxon>
        <taxon>Entomophthorales</taxon>
        <taxon>Entomophthoraceae</taxon>
        <taxon>Entomophthora</taxon>
    </lineage>
</organism>
<evidence type="ECO:0000313" key="1">
    <source>
        <dbReference type="EMBL" id="KAJ9048635.1"/>
    </source>
</evidence>
<keyword evidence="2" id="KW-1185">Reference proteome</keyword>
<protein>
    <submittedName>
        <fullName evidence="1">Uncharacterized protein</fullName>
    </submittedName>
</protein>
<name>A0ACC2REZ5_9FUNG</name>
<reference evidence="1" key="1">
    <citation type="submission" date="2022-04" db="EMBL/GenBank/DDBJ databases">
        <title>Genome of the entomopathogenic fungus Entomophthora muscae.</title>
        <authorList>
            <person name="Elya C."/>
            <person name="Lovett B.R."/>
            <person name="Lee E."/>
            <person name="Macias A.M."/>
            <person name="Hajek A.E."/>
            <person name="De Bivort B.L."/>
            <person name="Kasson M.T."/>
            <person name="De Fine Licht H.H."/>
            <person name="Stajich J.E."/>
        </authorList>
    </citation>
    <scope>NUCLEOTIDE SEQUENCE</scope>
    <source>
        <strain evidence="1">Berkeley</strain>
    </source>
</reference>
<comment type="caution">
    <text evidence="1">The sequence shown here is derived from an EMBL/GenBank/DDBJ whole genome shotgun (WGS) entry which is preliminary data.</text>
</comment>
<proteinExistence type="predicted"/>
<accession>A0ACC2REZ5</accession>
<sequence length="190" mass="21374">MKTNILFSAIACGIALCQADGQKYYDQTLKQLNLVRGIIEEQMDHAAARGADEVKRAESVLKRTIKSTYDYYVAPLEKYYSSDGVKDMKKYYFETLEQEVKNLAHDKLYDLRRNAHPRAGREGKPHNHPAQTPPAKGSTSSHPTQAAPAPGHPSNRPAQAPTTQTIPAQSNTKRRVPKYRVDTIYYTEPL</sequence>
<dbReference type="EMBL" id="QTSX02007352">
    <property type="protein sequence ID" value="KAJ9048635.1"/>
    <property type="molecule type" value="Genomic_DNA"/>
</dbReference>
<dbReference type="Proteomes" id="UP001165960">
    <property type="component" value="Unassembled WGS sequence"/>
</dbReference>
<evidence type="ECO:0000313" key="2">
    <source>
        <dbReference type="Proteomes" id="UP001165960"/>
    </source>
</evidence>
<gene>
    <name evidence="1" type="ORF">DSO57_1032930</name>
</gene>